<feature type="compositionally biased region" description="Low complexity" evidence="1">
    <location>
        <begin position="80"/>
        <end position="89"/>
    </location>
</feature>
<name>A0A1H2J1F5_9ACTN</name>
<gene>
    <name evidence="2" type="ORF">SAMN04488548_1341636</name>
</gene>
<accession>A0A1H2J1F5</accession>
<evidence type="ECO:0000256" key="1">
    <source>
        <dbReference type="SAM" id="MobiDB-lite"/>
    </source>
</evidence>
<feature type="compositionally biased region" description="Low complexity" evidence="1">
    <location>
        <begin position="31"/>
        <end position="41"/>
    </location>
</feature>
<protein>
    <submittedName>
        <fullName evidence="2">Uncharacterized protein</fullName>
    </submittedName>
</protein>
<feature type="region of interest" description="Disordered" evidence="1">
    <location>
        <begin position="80"/>
        <end position="104"/>
    </location>
</feature>
<dbReference type="Proteomes" id="UP000183180">
    <property type="component" value="Unassembled WGS sequence"/>
</dbReference>
<sequence length="104" mass="11025">MIGTIVAVDIASKTFLDTKFRSVFCQPVVSAASSSRVGSTAPSKTIPLPGPISTLSPHARTAATTENPIIHLNVRNAICRSRLPTSTPSPRSPTREPKARWTSG</sequence>
<evidence type="ECO:0000313" key="2">
    <source>
        <dbReference type="EMBL" id="SDU50229.1"/>
    </source>
</evidence>
<proteinExistence type="predicted"/>
<feature type="region of interest" description="Disordered" evidence="1">
    <location>
        <begin position="31"/>
        <end position="53"/>
    </location>
</feature>
<dbReference type="EMBL" id="FNLM01000034">
    <property type="protein sequence ID" value="SDU50229.1"/>
    <property type="molecule type" value="Genomic_DNA"/>
</dbReference>
<dbReference type="STRING" id="158898.SAMN04488548_1341636"/>
<dbReference type="AlphaFoldDB" id="A0A1H2J1F5"/>
<reference evidence="2 3" key="1">
    <citation type="submission" date="2016-10" db="EMBL/GenBank/DDBJ databases">
        <authorList>
            <person name="de Groot N.N."/>
        </authorList>
    </citation>
    <scope>NUCLEOTIDE SEQUENCE [LARGE SCALE GENOMIC DNA]</scope>
    <source>
        <strain evidence="2 3">DSM 44215</strain>
    </source>
</reference>
<organism evidence="2 3">
    <name type="scientific">Gordonia westfalica</name>
    <dbReference type="NCBI Taxonomy" id="158898"/>
    <lineage>
        <taxon>Bacteria</taxon>
        <taxon>Bacillati</taxon>
        <taxon>Actinomycetota</taxon>
        <taxon>Actinomycetes</taxon>
        <taxon>Mycobacteriales</taxon>
        <taxon>Gordoniaceae</taxon>
        <taxon>Gordonia</taxon>
    </lineage>
</organism>
<evidence type="ECO:0000313" key="3">
    <source>
        <dbReference type="Proteomes" id="UP000183180"/>
    </source>
</evidence>
<feature type="compositionally biased region" description="Basic and acidic residues" evidence="1">
    <location>
        <begin position="93"/>
        <end position="104"/>
    </location>
</feature>